<dbReference type="GO" id="GO:0046872">
    <property type="term" value="F:metal ion binding"/>
    <property type="evidence" value="ECO:0007669"/>
    <property type="project" value="UniProtKB-KW"/>
</dbReference>
<dbReference type="GO" id="GO:0020037">
    <property type="term" value="F:heme binding"/>
    <property type="evidence" value="ECO:0007669"/>
    <property type="project" value="InterPro"/>
</dbReference>
<evidence type="ECO:0000313" key="9">
    <source>
        <dbReference type="Proteomes" id="UP000249299"/>
    </source>
</evidence>
<comment type="caution">
    <text evidence="8">The sequence shown here is derived from an EMBL/GenBank/DDBJ whole genome shotgun (WGS) entry which is preliminary data.</text>
</comment>
<keyword evidence="2 6" id="KW-0349">Heme</keyword>
<keyword evidence="1" id="KW-0813">Transport</keyword>
<evidence type="ECO:0000313" key="8">
    <source>
        <dbReference type="EMBL" id="RAI27743.1"/>
    </source>
</evidence>
<evidence type="ECO:0000256" key="1">
    <source>
        <dbReference type="ARBA" id="ARBA00022448"/>
    </source>
</evidence>
<dbReference type="InterPro" id="IPR009056">
    <property type="entry name" value="Cyt_c-like_dom"/>
</dbReference>
<feature type="domain" description="Cytochrome c" evidence="7">
    <location>
        <begin position="11"/>
        <end position="90"/>
    </location>
</feature>
<feature type="domain" description="Cytochrome c" evidence="7">
    <location>
        <begin position="102"/>
        <end position="180"/>
    </location>
</feature>
<dbReference type="SUPFAM" id="SSF46626">
    <property type="entry name" value="Cytochrome c"/>
    <property type="match status" value="2"/>
</dbReference>
<dbReference type="PANTHER" id="PTHR33751">
    <property type="entry name" value="CBB3-TYPE CYTOCHROME C OXIDASE SUBUNIT FIXP"/>
    <property type="match status" value="1"/>
</dbReference>
<dbReference type="InterPro" id="IPR050597">
    <property type="entry name" value="Cytochrome_c_Oxidase_Subunit"/>
</dbReference>
<evidence type="ECO:0000256" key="6">
    <source>
        <dbReference type="PROSITE-ProRule" id="PRU00433"/>
    </source>
</evidence>
<keyword evidence="4" id="KW-0249">Electron transport</keyword>
<dbReference type="Pfam" id="PF00034">
    <property type="entry name" value="Cytochrom_C"/>
    <property type="match status" value="1"/>
</dbReference>
<evidence type="ECO:0000256" key="5">
    <source>
        <dbReference type="ARBA" id="ARBA00023004"/>
    </source>
</evidence>
<dbReference type="GO" id="GO:0009055">
    <property type="term" value="F:electron transfer activity"/>
    <property type="evidence" value="ECO:0007669"/>
    <property type="project" value="InterPro"/>
</dbReference>
<keyword evidence="3 6" id="KW-0479">Metal-binding</keyword>
<evidence type="ECO:0000256" key="4">
    <source>
        <dbReference type="ARBA" id="ARBA00022982"/>
    </source>
</evidence>
<reference evidence="8 9" key="1">
    <citation type="submission" date="2017-07" db="EMBL/GenBank/DDBJ databases">
        <title>Draft Genome Sequences of Select Purple Nonsulfur Bacteria.</title>
        <authorList>
            <person name="Lasarre B."/>
            <person name="Mckinlay J.B."/>
        </authorList>
    </citation>
    <scope>NUCLEOTIDE SEQUENCE [LARGE SCALE GENOMIC DNA]</scope>
    <source>
        <strain evidence="8 9">DSM 11290</strain>
    </source>
</reference>
<dbReference type="Proteomes" id="UP000249299">
    <property type="component" value="Unassembled WGS sequence"/>
</dbReference>
<gene>
    <name evidence="8" type="ORF">CH339_09370</name>
</gene>
<protein>
    <recommendedName>
        <fullName evidence="7">Cytochrome c domain-containing protein</fullName>
    </recommendedName>
</protein>
<accession>A0A327JQT3</accession>
<dbReference type="AlphaFoldDB" id="A0A327JQT3"/>
<dbReference type="InterPro" id="IPR036909">
    <property type="entry name" value="Cyt_c-like_dom_sf"/>
</dbReference>
<dbReference type="PANTHER" id="PTHR33751:SF9">
    <property type="entry name" value="CYTOCHROME C4"/>
    <property type="match status" value="1"/>
</dbReference>
<keyword evidence="9" id="KW-1185">Reference proteome</keyword>
<evidence type="ECO:0000256" key="3">
    <source>
        <dbReference type="ARBA" id="ARBA00022723"/>
    </source>
</evidence>
<sequence length="195" mass="21306">MALVSVAGKAPAAELEASMLANTCNGCHGPNGTSYGPAAPTIGGTNAAYMFETMIAFREGERPSTIMQRIAKGYSDEELKLIADYFAKQPFGRVVDQDTDPDLVARGKQIYDNLCEDCHEDEGMSAIDYPALAGQMMPYLDHQLHDLISGRRDLEKNEALSSKERRKKMRNLKELVETEGGDGVAAVIHFFGSKN</sequence>
<dbReference type="RefSeq" id="WP_111434091.1">
    <property type="nucleotide sequence ID" value="NZ_NHSL01000035.1"/>
</dbReference>
<dbReference type="EMBL" id="NPEV01000015">
    <property type="protein sequence ID" value="RAI27743.1"/>
    <property type="molecule type" value="Genomic_DNA"/>
</dbReference>
<dbReference type="Gene3D" id="1.10.760.10">
    <property type="entry name" value="Cytochrome c-like domain"/>
    <property type="match status" value="2"/>
</dbReference>
<evidence type="ECO:0000259" key="7">
    <source>
        <dbReference type="PROSITE" id="PS51007"/>
    </source>
</evidence>
<keyword evidence="5 6" id="KW-0408">Iron</keyword>
<evidence type="ECO:0000256" key="2">
    <source>
        <dbReference type="ARBA" id="ARBA00022617"/>
    </source>
</evidence>
<dbReference type="PROSITE" id="PS51007">
    <property type="entry name" value="CYTC"/>
    <property type="match status" value="2"/>
</dbReference>
<name>A0A327JQT3_9HYPH</name>
<organism evidence="8 9">
    <name type="scientific">Rhodobium orientis</name>
    <dbReference type="NCBI Taxonomy" id="34017"/>
    <lineage>
        <taxon>Bacteria</taxon>
        <taxon>Pseudomonadati</taxon>
        <taxon>Pseudomonadota</taxon>
        <taxon>Alphaproteobacteria</taxon>
        <taxon>Hyphomicrobiales</taxon>
        <taxon>Rhodobiaceae</taxon>
        <taxon>Rhodobium</taxon>
    </lineage>
</organism>
<proteinExistence type="predicted"/>